<keyword evidence="2" id="KW-1185">Reference proteome</keyword>
<dbReference type="InterPro" id="IPR006379">
    <property type="entry name" value="HAD-SF_hydro_IIB"/>
</dbReference>
<dbReference type="Pfam" id="PF08282">
    <property type="entry name" value="Hydrolase_3"/>
    <property type="match status" value="1"/>
</dbReference>
<dbReference type="EMBL" id="SRMQ01000015">
    <property type="protein sequence ID" value="TGJ75520.1"/>
    <property type="molecule type" value="Genomic_DNA"/>
</dbReference>
<sequence length="267" mass="29350">MNQKILALDLDGTAVNDSGKLGALSKQALISARQQGHILCFVTGRRDIDMVPLGKDACYADYFILNNGGKITSAADGRVLKNDFTGKEDARALISYCLQKDCQLHIFSGMYWGINKMTPRTRKYAEELGLEPDFYHSPEDVQCENVEGFTVTDDGEKVRAFLDNSDLDLEYVASEPGCLDIMKKGINKWNGIKVLADFLAIPISQTIAVGNYDNDIDMLTHAGIGIAVQNALPDVKAAADYITLKDNNHDAVAEIVEKFLLSNSNYT</sequence>
<proteinExistence type="predicted"/>
<dbReference type="NCBIfam" id="TIGR00099">
    <property type="entry name" value="Cof-subfamily"/>
    <property type="match status" value="1"/>
</dbReference>
<dbReference type="RefSeq" id="WP_135660949.1">
    <property type="nucleotide sequence ID" value="NZ_SRMQ01000015.1"/>
</dbReference>
<dbReference type="InterPro" id="IPR000150">
    <property type="entry name" value="Cof"/>
</dbReference>
<dbReference type="SFLD" id="SFLDG01140">
    <property type="entry name" value="C2.B:_Phosphomannomutase_and_P"/>
    <property type="match status" value="1"/>
</dbReference>
<dbReference type="GO" id="GO:0016791">
    <property type="term" value="F:phosphatase activity"/>
    <property type="evidence" value="ECO:0007669"/>
    <property type="project" value="UniProtKB-ARBA"/>
</dbReference>
<gene>
    <name evidence="1" type="ORF">CAGA_23190</name>
</gene>
<reference evidence="1 2" key="1">
    <citation type="submission" date="2019-04" db="EMBL/GenBank/DDBJ databases">
        <authorList>
            <person name="Poehlein A."/>
            <person name="Bengelsdorf F.R."/>
            <person name="Duerre P."/>
            <person name="Daniel R."/>
        </authorList>
    </citation>
    <scope>NUCLEOTIDE SEQUENCE [LARGE SCALE GENOMIC DNA]</scope>
    <source>
        <strain evidence="1 2">BS-1</strain>
    </source>
</reference>
<evidence type="ECO:0000313" key="2">
    <source>
        <dbReference type="Proteomes" id="UP000297714"/>
    </source>
</evidence>
<dbReference type="SFLD" id="SFLDS00003">
    <property type="entry name" value="Haloacid_Dehalogenase"/>
    <property type="match status" value="1"/>
</dbReference>
<dbReference type="SUPFAM" id="SSF56784">
    <property type="entry name" value="HAD-like"/>
    <property type="match status" value="1"/>
</dbReference>
<dbReference type="OrthoDB" id="9814970at2"/>
<dbReference type="InterPro" id="IPR023214">
    <property type="entry name" value="HAD_sf"/>
</dbReference>
<dbReference type="Gene3D" id="3.40.50.1000">
    <property type="entry name" value="HAD superfamily/HAD-like"/>
    <property type="match status" value="1"/>
</dbReference>
<organism evidence="1 2">
    <name type="scientific">Caproiciproducens galactitolivorans</name>
    <dbReference type="NCBI Taxonomy" id="642589"/>
    <lineage>
        <taxon>Bacteria</taxon>
        <taxon>Bacillati</taxon>
        <taxon>Bacillota</taxon>
        <taxon>Clostridia</taxon>
        <taxon>Eubacteriales</taxon>
        <taxon>Acutalibacteraceae</taxon>
        <taxon>Caproiciproducens</taxon>
    </lineage>
</organism>
<dbReference type="PANTHER" id="PTHR10000">
    <property type="entry name" value="PHOSPHOSERINE PHOSPHATASE"/>
    <property type="match status" value="1"/>
</dbReference>
<dbReference type="Proteomes" id="UP000297714">
    <property type="component" value="Unassembled WGS sequence"/>
</dbReference>
<protein>
    <submittedName>
        <fullName evidence="1">Putative phosphatase</fullName>
        <ecNumber evidence="1">3.1.3.-</ecNumber>
    </submittedName>
</protein>
<name>A0A4Z0Y987_9FIRM</name>
<dbReference type="AlphaFoldDB" id="A0A4Z0Y987"/>
<dbReference type="GO" id="GO:0005829">
    <property type="term" value="C:cytosol"/>
    <property type="evidence" value="ECO:0007669"/>
    <property type="project" value="TreeGrafter"/>
</dbReference>
<keyword evidence="1" id="KW-0378">Hydrolase</keyword>
<dbReference type="PANTHER" id="PTHR10000:SF8">
    <property type="entry name" value="HAD SUPERFAMILY HYDROLASE-LIKE, TYPE 3"/>
    <property type="match status" value="1"/>
</dbReference>
<dbReference type="Gene3D" id="3.30.1240.10">
    <property type="match status" value="1"/>
</dbReference>
<dbReference type="NCBIfam" id="TIGR01484">
    <property type="entry name" value="HAD-SF-IIB"/>
    <property type="match status" value="1"/>
</dbReference>
<dbReference type="GO" id="GO:0000287">
    <property type="term" value="F:magnesium ion binding"/>
    <property type="evidence" value="ECO:0007669"/>
    <property type="project" value="TreeGrafter"/>
</dbReference>
<dbReference type="EC" id="3.1.3.-" evidence="1"/>
<evidence type="ECO:0000313" key="1">
    <source>
        <dbReference type="EMBL" id="TGJ75520.1"/>
    </source>
</evidence>
<comment type="caution">
    <text evidence="1">The sequence shown here is derived from an EMBL/GenBank/DDBJ whole genome shotgun (WGS) entry which is preliminary data.</text>
</comment>
<accession>A0A4Z0Y987</accession>
<dbReference type="InterPro" id="IPR036412">
    <property type="entry name" value="HAD-like_sf"/>
</dbReference>